<organism evidence="6 7">
    <name type="scientific">Polynucleobacter arcticus</name>
    <dbReference type="NCBI Taxonomy" id="1743165"/>
    <lineage>
        <taxon>Bacteria</taxon>
        <taxon>Pseudomonadati</taxon>
        <taxon>Pseudomonadota</taxon>
        <taxon>Betaproteobacteria</taxon>
        <taxon>Burkholderiales</taxon>
        <taxon>Burkholderiaceae</taxon>
        <taxon>Polynucleobacter</taxon>
    </lineage>
</organism>
<dbReference type="InterPro" id="IPR007269">
    <property type="entry name" value="ICMT_MeTrfase"/>
</dbReference>
<keyword evidence="4 5" id="KW-0472">Membrane</keyword>
<evidence type="ECO:0000313" key="6">
    <source>
        <dbReference type="EMBL" id="QKM60451.1"/>
    </source>
</evidence>
<dbReference type="AlphaFoldDB" id="A0A6M9PJ90"/>
<dbReference type="GO" id="GO:0016020">
    <property type="term" value="C:membrane"/>
    <property type="evidence" value="ECO:0007669"/>
    <property type="project" value="UniProtKB-SubCell"/>
</dbReference>
<dbReference type="Gene3D" id="1.20.120.1630">
    <property type="match status" value="1"/>
</dbReference>
<dbReference type="KEGG" id="pard:DN92_05005"/>
<feature type="transmembrane region" description="Helical" evidence="5">
    <location>
        <begin position="117"/>
        <end position="150"/>
    </location>
</feature>
<dbReference type="RefSeq" id="WP_173960213.1">
    <property type="nucleotide sequence ID" value="NZ_CBCSCC010000002.1"/>
</dbReference>
<comment type="subcellular location">
    <subcellularLocation>
        <location evidence="1">Membrane</location>
        <topology evidence="1">Multi-pass membrane protein</topology>
    </subcellularLocation>
</comment>
<keyword evidence="7" id="KW-1185">Reference proteome</keyword>
<evidence type="ECO:0000256" key="5">
    <source>
        <dbReference type="SAM" id="Phobius"/>
    </source>
</evidence>
<keyword evidence="3 5" id="KW-1133">Transmembrane helix</keyword>
<dbReference type="EMBL" id="CP028940">
    <property type="protein sequence ID" value="QKM60451.1"/>
    <property type="molecule type" value="Genomic_DNA"/>
</dbReference>
<sequence>MTLAILILSLLTVQRLAELGLAKRNTARLLARGGIEKSPGHYAFIVAMHFAWLAILWLNVRDSYINFWWLSLFIVLQFLRIWVIATLGDRWTTRIIIVPGEARIQRGPYRYLSHPNYVIVAAEIIALPMALGLPWIALVFTVLNAAILWVRIRAESKALAEADSPH</sequence>
<feature type="transmembrane region" description="Helical" evidence="5">
    <location>
        <begin position="67"/>
        <end position="85"/>
    </location>
</feature>
<keyword evidence="2 5" id="KW-0812">Transmembrane</keyword>
<evidence type="ECO:0000256" key="2">
    <source>
        <dbReference type="ARBA" id="ARBA00022692"/>
    </source>
</evidence>
<evidence type="ECO:0000256" key="4">
    <source>
        <dbReference type="ARBA" id="ARBA00023136"/>
    </source>
</evidence>
<accession>A0A6M9PJ90</accession>
<evidence type="ECO:0000313" key="7">
    <source>
        <dbReference type="Proteomes" id="UP000501090"/>
    </source>
</evidence>
<dbReference type="GO" id="GO:0004671">
    <property type="term" value="F:protein C-terminal S-isoprenylcysteine carboxyl O-methyltransferase activity"/>
    <property type="evidence" value="ECO:0007669"/>
    <property type="project" value="InterPro"/>
</dbReference>
<feature type="transmembrane region" description="Helical" evidence="5">
    <location>
        <begin position="41"/>
        <end position="60"/>
    </location>
</feature>
<protein>
    <recommendedName>
        <fullName evidence="8">Isoprenylcysteine carboxyl methyltransferase</fullName>
    </recommendedName>
</protein>
<evidence type="ECO:0000256" key="1">
    <source>
        <dbReference type="ARBA" id="ARBA00004141"/>
    </source>
</evidence>
<evidence type="ECO:0008006" key="8">
    <source>
        <dbReference type="Google" id="ProtNLM"/>
    </source>
</evidence>
<proteinExistence type="predicted"/>
<evidence type="ECO:0000256" key="3">
    <source>
        <dbReference type="ARBA" id="ARBA00022989"/>
    </source>
</evidence>
<dbReference type="Pfam" id="PF04140">
    <property type="entry name" value="ICMT"/>
    <property type="match status" value="1"/>
</dbReference>
<gene>
    <name evidence="6" type="ORF">DN92_05005</name>
</gene>
<dbReference type="Proteomes" id="UP000501090">
    <property type="component" value="Chromosome"/>
</dbReference>
<name>A0A6M9PJ90_9BURK</name>
<reference evidence="6 7" key="1">
    <citation type="submission" date="2018-04" db="EMBL/GenBank/DDBJ databases">
        <title>Polynucleobacter sp. UK-Long2-W17 genome.</title>
        <authorList>
            <person name="Hahn M.W."/>
        </authorList>
    </citation>
    <scope>NUCLEOTIDE SEQUENCE [LARGE SCALE GENOMIC DNA]</scope>
    <source>
        <strain evidence="6 7">UK-Long2-W17</strain>
    </source>
</reference>